<reference evidence="1 2" key="1">
    <citation type="submission" date="2017-10" db="EMBL/GenBank/DDBJ databases">
        <title>Novel microbial diversity and functional potential in the marine mammal oral microbiome.</title>
        <authorList>
            <person name="Dudek N.K."/>
            <person name="Sun C.L."/>
            <person name="Burstein D."/>
            <person name="Kantor R.S."/>
            <person name="Aliaga Goltsman D.S."/>
            <person name="Bik E.M."/>
            <person name="Thomas B.C."/>
            <person name="Banfield J.F."/>
            <person name="Relman D.A."/>
        </authorList>
    </citation>
    <scope>NUCLEOTIDE SEQUENCE [LARGE SCALE GENOMIC DNA]</scope>
    <source>
        <strain evidence="1">DOLJORAL78_47_16</strain>
    </source>
</reference>
<gene>
    <name evidence="1" type="ORF">CSA56_01615</name>
</gene>
<dbReference type="AlphaFoldDB" id="A0A2G6KMK5"/>
<evidence type="ECO:0000313" key="1">
    <source>
        <dbReference type="EMBL" id="PIE36069.1"/>
    </source>
</evidence>
<name>A0A2G6KMK5_9BACT</name>
<proteinExistence type="predicted"/>
<dbReference type="Proteomes" id="UP000230821">
    <property type="component" value="Unassembled WGS sequence"/>
</dbReference>
<accession>A0A2G6KMK5</accession>
<organism evidence="1 2">
    <name type="scientific">candidate division KSB3 bacterium</name>
    <dbReference type="NCBI Taxonomy" id="2044937"/>
    <lineage>
        <taxon>Bacteria</taxon>
        <taxon>candidate division KSB3</taxon>
    </lineage>
</organism>
<evidence type="ECO:0000313" key="2">
    <source>
        <dbReference type="Proteomes" id="UP000230821"/>
    </source>
</evidence>
<protein>
    <submittedName>
        <fullName evidence="1">Uncharacterized protein</fullName>
    </submittedName>
</protein>
<sequence>MSVLLKNFSPFLDALVKMQGKESKRGDNLSINKQINLKFHEVIDIVELLSKPFRYKRALVSTVSDDLLVLLQGDDAPTWALFSRQGVDNTLRHVHLAKTRVKYLLTDSKSCHKIMNCVFSIVHDITWFVRVS</sequence>
<comment type="caution">
    <text evidence="1">The sequence shown here is derived from an EMBL/GenBank/DDBJ whole genome shotgun (WGS) entry which is preliminary data.</text>
</comment>
<dbReference type="EMBL" id="PDSK01000026">
    <property type="protein sequence ID" value="PIE36069.1"/>
    <property type="molecule type" value="Genomic_DNA"/>
</dbReference>